<proteinExistence type="inferred from homology"/>
<dbReference type="Proteomes" id="UP000596196">
    <property type="component" value="Plasmid unnamed2"/>
</dbReference>
<organism evidence="8 11">
    <name type="scientific">Bacillus mycoides</name>
    <dbReference type="NCBI Taxonomy" id="1405"/>
    <lineage>
        <taxon>Bacteria</taxon>
        <taxon>Bacillati</taxon>
        <taxon>Bacillota</taxon>
        <taxon>Bacilli</taxon>
        <taxon>Bacillales</taxon>
        <taxon>Bacillaceae</taxon>
        <taxon>Bacillus</taxon>
        <taxon>Bacillus cereus group</taxon>
    </lineage>
</organism>
<sequence length="92" mass="10295">MPSVVANLVAQNSTGSFNLGDFYNVSPKENTKSYNGSGSSNVGFVINTFSGVRFVVLLFFIINTVHEIILLILKKAPCKGHLFYKVLFYFFY</sequence>
<dbReference type="AlphaFoldDB" id="A0A0B5S2P9"/>
<dbReference type="PANTHER" id="PTHR37808:SF1">
    <property type="entry name" value="SPORE GERMINATION PROTEIN-LIKE PROTEIN YDZR"/>
    <property type="match status" value="1"/>
</dbReference>
<reference evidence="7 12" key="4">
    <citation type="submission" date="2020-12" db="EMBL/GenBank/DDBJ databases">
        <title>FDA dAtabase for Regulatory Grade micrObial Sequences (FDA-ARGOS): Supporting development and validation of Infectious Disease Dx tests.</title>
        <authorList>
            <person name="Nelson B."/>
            <person name="Plummer A."/>
            <person name="Tallon L."/>
            <person name="Sadzewicz L."/>
            <person name="Zhao X."/>
            <person name="Boylan J."/>
            <person name="Ott S."/>
            <person name="Bowen H."/>
            <person name="Vavikolanu K."/>
            <person name="Mehta A."/>
            <person name="Aluvathingal J."/>
            <person name="Nadendla S."/>
            <person name="Myers T."/>
            <person name="Yan Y."/>
            <person name="Sichtig H."/>
        </authorList>
    </citation>
    <scope>NUCLEOTIDE SEQUENCE [LARGE SCALE GENOMIC DNA]</scope>
    <source>
        <strain evidence="7 12">FDAARGOS_924</strain>
        <plasmid evidence="7 12">unnamed2</plasmid>
    </source>
</reference>
<comment type="function">
    <text evidence="3">Required for the formation of functionally normal spores. Could be involved in the establishment of normal spore coat structure and/or permeability, which allows the access of germinants to their receptor.</text>
</comment>
<evidence type="ECO:0000313" key="9">
    <source>
        <dbReference type="Proteomes" id="UP000194131"/>
    </source>
</evidence>
<reference evidence="8 11" key="3">
    <citation type="submission" date="2018-08" db="EMBL/GenBank/DDBJ databases">
        <title>Freshwater and sediment microbial communities from various areas in North America, analyzing microbe dynamics in response to fracking.</title>
        <authorList>
            <person name="Lamendella R."/>
        </authorList>
    </citation>
    <scope>NUCLEOTIDE SEQUENCE [LARGE SCALE GENOMIC DNA]</scope>
    <source>
        <strain evidence="8 11">DB-1</strain>
    </source>
</reference>
<name>A0A0B5S2P9_BACMY</name>
<keyword evidence="12" id="KW-1185">Reference proteome</keyword>
<evidence type="ECO:0000256" key="4">
    <source>
        <dbReference type="SAM" id="Phobius"/>
    </source>
</evidence>
<keyword evidence="2" id="KW-0309">Germination</keyword>
<comment type="similarity">
    <text evidence="1">Belongs to the GerPA/GerPF family.</text>
</comment>
<evidence type="ECO:0000313" key="10">
    <source>
        <dbReference type="Proteomes" id="UP000236165"/>
    </source>
</evidence>
<keyword evidence="4" id="KW-1133">Transmembrane helix</keyword>
<dbReference type="Proteomes" id="UP000256530">
    <property type="component" value="Unassembled WGS sequence"/>
</dbReference>
<evidence type="ECO:0000313" key="8">
    <source>
        <dbReference type="EMBL" id="REF18394.1"/>
    </source>
</evidence>
<protein>
    <submittedName>
        <fullName evidence="6 7">Spore germination protein</fullName>
    </submittedName>
    <submittedName>
        <fullName evidence="8">Spore germination protein PF</fullName>
    </submittedName>
</protein>
<gene>
    <name evidence="6" type="primary">gerPF_3</name>
    <name evidence="6" type="ORF">BACWE_22010</name>
    <name evidence="8" type="ORF">DET55_14113</name>
    <name evidence="7" type="ORF">I6G81_00870</name>
    <name evidence="5" type="ORF">S3E15_02930</name>
</gene>
<dbReference type="EMBL" id="MKZQ01000021">
    <property type="protein sequence ID" value="PJN70939.1"/>
    <property type="molecule type" value="Genomic_DNA"/>
</dbReference>
<dbReference type="KEGG" id="bmyo:BG05_5581"/>
<dbReference type="EMBL" id="MRWU01000025">
    <property type="protein sequence ID" value="OSX89799.1"/>
    <property type="molecule type" value="Genomic_DNA"/>
</dbReference>
<evidence type="ECO:0000256" key="3">
    <source>
        <dbReference type="ARBA" id="ARBA00025358"/>
    </source>
</evidence>
<dbReference type="EMBL" id="CP065876">
    <property type="protein sequence ID" value="QQA13772.1"/>
    <property type="molecule type" value="Genomic_DNA"/>
</dbReference>
<geneLocation type="plasmid" evidence="7 12">
    <name>unnamed2</name>
</geneLocation>
<evidence type="ECO:0000313" key="11">
    <source>
        <dbReference type="Proteomes" id="UP000256530"/>
    </source>
</evidence>
<dbReference type="InterPro" id="IPR019618">
    <property type="entry name" value="Spore_germination_GerPA"/>
</dbReference>
<dbReference type="EMBL" id="QTTY01000041">
    <property type="protein sequence ID" value="REF18394.1"/>
    <property type="molecule type" value="Genomic_DNA"/>
</dbReference>
<keyword evidence="7" id="KW-0614">Plasmid</keyword>
<evidence type="ECO:0000313" key="7">
    <source>
        <dbReference type="EMBL" id="QQA13772.1"/>
    </source>
</evidence>
<feature type="transmembrane region" description="Helical" evidence="4">
    <location>
        <begin position="54"/>
        <end position="73"/>
    </location>
</feature>
<keyword evidence="4" id="KW-0812">Transmembrane</keyword>
<dbReference type="Proteomes" id="UP000194131">
    <property type="component" value="Unassembled WGS sequence"/>
</dbReference>
<dbReference type="PANTHER" id="PTHR37808">
    <property type="entry name" value="SPORE GERMINATION PROTEIN-LIKE PROTEIN YDZR-RELATED"/>
    <property type="match status" value="1"/>
</dbReference>
<keyword evidence="4" id="KW-0472">Membrane</keyword>
<dbReference type="Proteomes" id="UP000236165">
    <property type="component" value="Unassembled WGS sequence"/>
</dbReference>
<evidence type="ECO:0000256" key="2">
    <source>
        <dbReference type="ARBA" id="ARBA00022544"/>
    </source>
</evidence>
<evidence type="ECO:0000313" key="12">
    <source>
        <dbReference type="Proteomes" id="UP000596196"/>
    </source>
</evidence>
<reference evidence="6 10" key="1">
    <citation type="submission" date="2016-10" db="EMBL/GenBank/DDBJ databases">
        <title>Genome Sequence of Bacillus weihenstephanensis GM6LP.</title>
        <authorList>
            <person name="Poehlein A."/>
            <person name="Wemheuer F."/>
            <person name="Hollensteiner J."/>
            <person name="Wemheuer B."/>
        </authorList>
    </citation>
    <scope>NUCLEOTIDE SEQUENCE [LARGE SCALE GENOMIC DNA]</scope>
    <source>
        <strain evidence="6 10">GM6LP</strain>
    </source>
</reference>
<reference evidence="5 9" key="2">
    <citation type="submission" date="2016-12" db="EMBL/GenBank/DDBJ databases">
        <title>Genome Sequences of Twelve Sporeforming Bacillus Species Isolated from Foods.</title>
        <authorList>
            <person name="De Jong A."/>
            <person name="Holsappel S."/>
            <person name="Kuipers O.P."/>
        </authorList>
    </citation>
    <scope>NUCLEOTIDE SEQUENCE [LARGE SCALE GENOMIC DNA]</scope>
    <source>
        <strain evidence="5 9">S3E15</strain>
    </source>
</reference>
<evidence type="ECO:0000313" key="6">
    <source>
        <dbReference type="EMBL" id="PJN70939.1"/>
    </source>
</evidence>
<evidence type="ECO:0000313" key="5">
    <source>
        <dbReference type="EMBL" id="OSX89799.1"/>
    </source>
</evidence>
<evidence type="ECO:0000256" key="1">
    <source>
        <dbReference type="ARBA" id="ARBA00008103"/>
    </source>
</evidence>
<dbReference type="Pfam" id="PF10676">
    <property type="entry name" value="gerPA"/>
    <property type="match status" value="1"/>
</dbReference>
<accession>A0A0B5S2P9</accession>